<accession>A0A1J4KYD9</accession>
<dbReference type="VEuPathDB" id="TrichDB:TRFO_42233"/>
<evidence type="ECO:0000313" key="1">
    <source>
        <dbReference type="EMBL" id="OHT15896.1"/>
    </source>
</evidence>
<organism evidence="1 2">
    <name type="scientific">Tritrichomonas foetus</name>
    <dbReference type="NCBI Taxonomy" id="1144522"/>
    <lineage>
        <taxon>Eukaryota</taxon>
        <taxon>Metamonada</taxon>
        <taxon>Parabasalia</taxon>
        <taxon>Tritrichomonadida</taxon>
        <taxon>Tritrichomonadidae</taxon>
        <taxon>Tritrichomonas</taxon>
    </lineage>
</organism>
<dbReference type="Proteomes" id="UP000179807">
    <property type="component" value="Unassembled WGS sequence"/>
</dbReference>
<sequence length="295" mass="33440">MEAVVHSLEKAIKSATDLCEQIQPQIEDREIEEFSRLCQKFVEIQTKYQIIKALESNELPENISPDDIQKLQTENEEIKQKISQIQRMNENINPNALRELITKSKETLQEITNKLNEGGDPNIDKLARDAKEELAHLEGVAKSNEWYKAAYEKLSKFALIEILDTNSIRLLGTHQVAFQNGAIILTPNNIFIDDIDPKEEPRNICISEIIERLAAFQNLKDAAQKLNWEIETLPNAPVALLHPPSTGDVESPAMFALIGFSMHPLIRWGNVNVDEFNADTKKSIADKIRAFESKA</sequence>
<evidence type="ECO:0000313" key="2">
    <source>
        <dbReference type="Proteomes" id="UP000179807"/>
    </source>
</evidence>
<dbReference type="EMBL" id="MLAK01000175">
    <property type="protein sequence ID" value="OHT15896.1"/>
    <property type="molecule type" value="Genomic_DNA"/>
</dbReference>
<dbReference type="AlphaFoldDB" id="A0A1J4KYD9"/>
<comment type="caution">
    <text evidence="1">The sequence shown here is derived from an EMBL/GenBank/DDBJ whole genome shotgun (WGS) entry which is preliminary data.</text>
</comment>
<dbReference type="GeneID" id="94848910"/>
<dbReference type="OrthoDB" id="10484627at2759"/>
<dbReference type="RefSeq" id="XP_068369032.1">
    <property type="nucleotide sequence ID" value="XM_068514206.1"/>
</dbReference>
<protein>
    <submittedName>
        <fullName evidence="1">Uncharacterized protein</fullName>
    </submittedName>
</protein>
<reference evidence="1" key="1">
    <citation type="submission" date="2016-10" db="EMBL/GenBank/DDBJ databases">
        <authorList>
            <person name="Benchimol M."/>
            <person name="Almeida L.G."/>
            <person name="Vasconcelos A.T."/>
            <person name="Perreira-Neves A."/>
            <person name="Rosa I.A."/>
            <person name="Tasca T."/>
            <person name="Bogo M.R."/>
            <person name="de Souza W."/>
        </authorList>
    </citation>
    <scope>NUCLEOTIDE SEQUENCE [LARGE SCALE GENOMIC DNA]</scope>
    <source>
        <strain evidence="1">K</strain>
    </source>
</reference>
<proteinExistence type="predicted"/>
<name>A0A1J4KYD9_9EUKA</name>
<keyword evidence="2" id="KW-1185">Reference proteome</keyword>
<gene>
    <name evidence="1" type="ORF">TRFO_42233</name>
</gene>